<dbReference type="EMBL" id="JBFDAA010000008">
    <property type="protein sequence ID" value="KAL1130356.1"/>
    <property type="molecule type" value="Genomic_DNA"/>
</dbReference>
<evidence type="ECO:0000259" key="1">
    <source>
        <dbReference type="SMART" id="SM00596"/>
    </source>
</evidence>
<organism evidence="2 3">
    <name type="scientific">Ranatra chinensis</name>
    <dbReference type="NCBI Taxonomy" id="642074"/>
    <lineage>
        <taxon>Eukaryota</taxon>
        <taxon>Metazoa</taxon>
        <taxon>Ecdysozoa</taxon>
        <taxon>Arthropoda</taxon>
        <taxon>Hexapoda</taxon>
        <taxon>Insecta</taxon>
        <taxon>Pterygota</taxon>
        <taxon>Neoptera</taxon>
        <taxon>Paraneoptera</taxon>
        <taxon>Hemiptera</taxon>
        <taxon>Heteroptera</taxon>
        <taxon>Panheteroptera</taxon>
        <taxon>Nepomorpha</taxon>
        <taxon>Nepidae</taxon>
        <taxon>Ranatrinae</taxon>
        <taxon>Ranatra</taxon>
    </lineage>
</organism>
<evidence type="ECO:0000313" key="2">
    <source>
        <dbReference type="EMBL" id="KAL1130356.1"/>
    </source>
</evidence>
<dbReference type="SMART" id="SM00596">
    <property type="entry name" value="PRE_C2HC"/>
    <property type="match status" value="1"/>
</dbReference>
<dbReference type="InterPro" id="IPR006579">
    <property type="entry name" value="Pre_C2HC_dom"/>
</dbReference>
<proteinExistence type="predicted"/>
<protein>
    <recommendedName>
        <fullName evidence="1">Pre-C2HC domain-containing protein</fullName>
    </recommendedName>
</protein>
<keyword evidence="3" id="KW-1185">Reference proteome</keyword>
<dbReference type="Pfam" id="PF07530">
    <property type="entry name" value="PRE_C2HC"/>
    <property type="match status" value="1"/>
</dbReference>
<name>A0ABD0YGN1_9HEMI</name>
<sequence>MTRPLGPLPAAGLWRVREDNLGLKAEWRSWDLIGEDGPFQILTRSNGIENVALWISQDNSLLQRGLLETLSNVHETLVKGAYRPFRGKLIFLKHLQNGLLNDISAQVRAEGSRKRAPEDTSRNISWKRGKDHRAFLGALRPYRVVVAGDGGGGAGGRGNGEDDDGRVTVTVGGVSGDGVGGDDVGGDGVVVGGLLLPQASQCKDRSAFMFGCPKGVAFLRASLQPDKPEKFIIRGADEETLPDEILEELKTQGFPVTRVAQLKATADKRKLPIFLVQLTPSEDKDKIRNMIDLCGMKMKVEAYRTPRRPLQCHKCQRLGHVVNCCSTEKRCVKCGNNHPAKECAVKREDFSCAL</sequence>
<dbReference type="AlphaFoldDB" id="A0ABD0YGN1"/>
<dbReference type="Proteomes" id="UP001558652">
    <property type="component" value="Unassembled WGS sequence"/>
</dbReference>
<accession>A0ABD0YGN1</accession>
<feature type="domain" description="Pre-C2HC" evidence="1">
    <location>
        <begin position="242"/>
        <end position="310"/>
    </location>
</feature>
<reference evidence="2 3" key="1">
    <citation type="submission" date="2024-07" db="EMBL/GenBank/DDBJ databases">
        <title>Chromosome-level genome assembly of the water stick insect Ranatra chinensis (Heteroptera: Nepidae).</title>
        <authorList>
            <person name="Liu X."/>
        </authorList>
    </citation>
    <scope>NUCLEOTIDE SEQUENCE [LARGE SCALE GENOMIC DNA]</scope>
    <source>
        <strain evidence="2">Cailab_2021Rc</strain>
        <tissue evidence="2">Muscle</tissue>
    </source>
</reference>
<evidence type="ECO:0000313" key="3">
    <source>
        <dbReference type="Proteomes" id="UP001558652"/>
    </source>
</evidence>
<gene>
    <name evidence="2" type="ORF">AAG570_013294</name>
</gene>
<comment type="caution">
    <text evidence="2">The sequence shown here is derived from an EMBL/GenBank/DDBJ whole genome shotgun (WGS) entry which is preliminary data.</text>
</comment>